<accession>A0ABR3RI93</accession>
<keyword evidence="3" id="KW-1185">Reference proteome</keyword>
<organism evidence="2 3">
    <name type="scientific">Nothophoma quercina</name>
    <dbReference type="NCBI Taxonomy" id="749835"/>
    <lineage>
        <taxon>Eukaryota</taxon>
        <taxon>Fungi</taxon>
        <taxon>Dikarya</taxon>
        <taxon>Ascomycota</taxon>
        <taxon>Pezizomycotina</taxon>
        <taxon>Dothideomycetes</taxon>
        <taxon>Pleosporomycetidae</taxon>
        <taxon>Pleosporales</taxon>
        <taxon>Pleosporineae</taxon>
        <taxon>Didymellaceae</taxon>
        <taxon>Nothophoma</taxon>
    </lineage>
</organism>
<dbReference type="EMBL" id="JAKIXB020000011">
    <property type="protein sequence ID" value="KAL1604155.1"/>
    <property type="molecule type" value="Genomic_DNA"/>
</dbReference>
<evidence type="ECO:0000313" key="3">
    <source>
        <dbReference type="Proteomes" id="UP001521222"/>
    </source>
</evidence>
<evidence type="ECO:0000313" key="2">
    <source>
        <dbReference type="EMBL" id="KAL1604155.1"/>
    </source>
</evidence>
<reference evidence="2 3" key="1">
    <citation type="submission" date="2024-02" db="EMBL/GenBank/DDBJ databases">
        <title>De novo assembly and annotation of 12 fungi associated with fruit tree decline syndrome in Ontario, Canada.</title>
        <authorList>
            <person name="Sulman M."/>
            <person name="Ellouze W."/>
            <person name="Ilyukhin E."/>
        </authorList>
    </citation>
    <scope>NUCLEOTIDE SEQUENCE [LARGE SCALE GENOMIC DNA]</scope>
    <source>
        <strain evidence="2 3">M97-236</strain>
    </source>
</reference>
<evidence type="ECO:0000256" key="1">
    <source>
        <dbReference type="SAM" id="MobiDB-lite"/>
    </source>
</evidence>
<feature type="compositionally biased region" description="Polar residues" evidence="1">
    <location>
        <begin position="197"/>
        <end position="207"/>
    </location>
</feature>
<feature type="region of interest" description="Disordered" evidence="1">
    <location>
        <begin position="197"/>
        <end position="221"/>
    </location>
</feature>
<evidence type="ECO:0008006" key="4">
    <source>
        <dbReference type="Google" id="ProtNLM"/>
    </source>
</evidence>
<proteinExistence type="predicted"/>
<sequence>MYSQSWNPDDYAKNTGQWDGEGNHFTISSSFFSSNVSTPVCPEDVATLREDYLAQVFCTSYISYTAPAAVTTIITSTTIYETCSTPTTTVSNVPIPPGHGFASEIPGSIFFPLTTLVTIGSPTETAPARLGKRAVERGEMGEAVVAVFADKFDNPIVTGTTSVEVTIPATSLSVPYAYTLATENASPQLRALANQSPVDRTASNPFATSPPAVNKRQGAPTPTFFSGRDYREISGACSQIVETRTQTSTYLDPAVTQSAPIDCSNFTTCADGSPPTLLSGSFYNTSYKVDDIYYTVNLPFEVCIYDTCSNVTHPSSNGLITLGNFTTAAYDNSYYGIPALGFESEPALYVYWDDLYIFPGHVQYTDYSICGPNGNRTVTFSWNIGHYLSGGPTFDGQVWSFSATFYEDQRGNITLVYNRIPDNGTSASVGMQGRKNITGKS</sequence>
<gene>
    <name evidence="2" type="ORF">SLS59_003948</name>
</gene>
<name>A0ABR3RI93_9PLEO</name>
<comment type="caution">
    <text evidence="2">The sequence shown here is derived from an EMBL/GenBank/DDBJ whole genome shotgun (WGS) entry which is preliminary data.</text>
</comment>
<dbReference type="Proteomes" id="UP001521222">
    <property type="component" value="Unassembled WGS sequence"/>
</dbReference>
<protein>
    <recommendedName>
        <fullName evidence="4">PA14 domain-containing protein</fullName>
    </recommendedName>
</protein>